<dbReference type="InterPro" id="IPR051603">
    <property type="entry name" value="Zinc-ADH_QOR/CCCR"/>
</dbReference>
<evidence type="ECO:0000313" key="4">
    <source>
        <dbReference type="Proteomes" id="UP000199623"/>
    </source>
</evidence>
<keyword evidence="4" id="KW-1185">Reference proteome</keyword>
<dbReference type="STRING" id="200378.SAMN05216553_12123"/>
<dbReference type="InterPro" id="IPR013154">
    <property type="entry name" value="ADH-like_N"/>
</dbReference>
<dbReference type="InterPro" id="IPR036291">
    <property type="entry name" value="NAD(P)-bd_dom_sf"/>
</dbReference>
<proteinExistence type="predicted"/>
<dbReference type="Proteomes" id="UP000199623">
    <property type="component" value="Unassembled WGS sequence"/>
</dbReference>
<dbReference type="GO" id="GO:0016491">
    <property type="term" value="F:oxidoreductase activity"/>
    <property type="evidence" value="ECO:0007669"/>
    <property type="project" value="InterPro"/>
</dbReference>
<gene>
    <name evidence="3" type="ORF">SAMN05216553_12123</name>
</gene>
<dbReference type="OrthoDB" id="3727682at2"/>
<dbReference type="PANTHER" id="PTHR44154">
    <property type="entry name" value="QUINONE OXIDOREDUCTASE"/>
    <property type="match status" value="1"/>
</dbReference>
<dbReference type="SUPFAM" id="SSF51735">
    <property type="entry name" value="NAD(P)-binding Rossmann-fold domains"/>
    <property type="match status" value="1"/>
</dbReference>
<evidence type="ECO:0000259" key="2">
    <source>
        <dbReference type="SMART" id="SM00829"/>
    </source>
</evidence>
<dbReference type="InterPro" id="IPR020843">
    <property type="entry name" value="ER"/>
</dbReference>
<accession>A0A1G8C5A4</accession>
<sequence length="301" mass="30426">MRAARYHDYGTAEVLVVEDVPEPHAGPDEIRVQVRAASVNPVDWKLRSGVARASFPVEFPAIPGRDAAGVVDEVGENVTGVTVGDRLFGLGGLFGASAEYAVLAAWAVVPDAWSLEQAAGAGLAVDTAVRALDALGELAGRTLLVEGAAGGVGSAAVCLAVARGATVIGTASTGKHDYLRGLGALPTTYGDGLGERVRQLAPAGVDAVLDTAASGSLADLVAIAGGADRVVTVADAERAAALGVRHYYAETSSAALAEGAALGARGGYTPHIAATYPLEKIAEAHRESELGRTQGKIVVTI</sequence>
<dbReference type="AlphaFoldDB" id="A0A1G8C5A4"/>
<reference evidence="4" key="1">
    <citation type="submission" date="2016-10" db="EMBL/GenBank/DDBJ databases">
        <authorList>
            <person name="Varghese N."/>
            <person name="Submissions S."/>
        </authorList>
    </citation>
    <scope>NUCLEOTIDE SEQUENCE [LARGE SCALE GENOMIC DNA]</scope>
    <source>
        <strain evidence="4">CGMCC 4.3506</strain>
    </source>
</reference>
<dbReference type="PANTHER" id="PTHR44154:SF1">
    <property type="entry name" value="QUINONE OXIDOREDUCTASE"/>
    <property type="match status" value="1"/>
</dbReference>
<evidence type="ECO:0000313" key="3">
    <source>
        <dbReference type="EMBL" id="SDH40706.1"/>
    </source>
</evidence>
<name>A0A1G8C5A4_9PSEU</name>
<dbReference type="Gene3D" id="3.40.50.720">
    <property type="entry name" value="NAD(P)-binding Rossmann-like Domain"/>
    <property type="match status" value="1"/>
</dbReference>
<keyword evidence="1" id="KW-0521">NADP</keyword>
<dbReference type="RefSeq" id="WP_090059231.1">
    <property type="nucleotide sequence ID" value="NZ_FNCC01000021.1"/>
</dbReference>
<dbReference type="EMBL" id="FNCC01000021">
    <property type="protein sequence ID" value="SDH40706.1"/>
    <property type="molecule type" value="Genomic_DNA"/>
</dbReference>
<protein>
    <submittedName>
        <fullName evidence="3">NADPH:quinone reductase</fullName>
    </submittedName>
</protein>
<dbReference type="SUPFAM" id="SSF50129">
    <property type="entry name" value="GroES-like"/>
    <property type="match status" value="1"/>
</dbReference>
<evidence type="ECO:0000256" key="1">
    <source>
        <dbReference type="ARBA" id="ARBA00022857"/>
    </source>
</evidence>
<dbReference type="CDD" id="cd05289">
    <property type="entry name" value="MDR_like_2"/>
    <property type="match status" value="1"/>
</dbReference>
<dbReference type="Pfam" id="PF08240">
    <property type="entry name" value="ADH_N"/>
    <property type="match status" value="1"/>
</dbReference>
<organism evidence="3 4">
    <name type="scientific">Lentzea fradiae</name>
    <dbReference type="NCBI Taxonomy" id="200378"/>
    <lineage>
        <taxon>Bacteria</taxon>
        <taxon>Bacillati</taxon>
        <taxon>Actinomycetota</taxon>
        <taxon>Actinomycetes</taxon>
        <taxon>Pseudonocardiales</taxon>
        <taxon>Pseudonocardiaceae</taxon>
        <taxon>Lentzea</taxon>
    </lineage>
</organism>
<dbReference type="InterPro" id="IPR011032">
    <property type="entry name" value="GroES-like_sf"/>
</dbReference>
<dbReference type="Pfam" id="PF13602">
    <property type="entry name" value="ADH_zinc_N_2"/>
    <property type="match status" value="1"/>
</dbReference>
<dbReference type="Gene3D" id="3.90.180.10">
    <property type="entry name" value="Medium-chain alcohol dehydrogenases, catalytic domain"/>
    <property type="match status" value="1"/>
</dbReference>
<feature type="domain" description="Enoyl reductase (ER)" evidence="2">
    <location>
        <begin position="10"/>
        <end position="299"/>
    </location>
</feature>
<dbReference type="SMART" id="SM00829">
    <property type="entry name" value="PKS_ER"/>
    <property type="match status" value="1"/>
</dbReference>